<comment type="caution">
    <text evidence="2">The sequence shown here is derived from an EMBL/GenBank/DDBJ whole genome shotgun (WGS) entry which is preliminary data.</text>
</comment>
<organism evidence="2 3">
    <name type="scientific">Portunus trituberculatus</name>
    <name type="common">Swimming crab</name>
    <name type="synonym">Neptunus trituberculatus</name>
    <dbReference type="NCBI Taxonomy" id="210409"/>
    <lineage>
        <taxon>Eukaryota</taxon>
        <taxon>Metazoa</taxon>
        <taxon>Ecdysozoa</taxon>
        <taxon>Arthropoda</taxon>
        <taxon>Crustacea</taxon>
        <taxon>Multicrustacea</taxon>
        <taxon>Malacostraca</taxon>
        <taxon>Eumalacostraca</taxon>
        <taxon>Eucarida</taxon>
        <taxon>Decapoda</taxon>
        <taxon>Pleocyemata</taxon>
        <taxon>Brachyura</taxon>
        <taxon>Eubrachyura</taxon>
        <taxon>Portunoidea</taxon>
        <taxon>Portunidae</taxon>
        <taxon>Portuninae</taxon>
        <taxon>Portunus</taxon>
    </lineage>
</organism>
<dbReference type="EMBL" id="VSRR010026732">
    <property type="protein sequence ID" value="MPC67768.1"/>
    <property type="molecule type" value="Genomic_DNA"/>
</dbReference>
<evidence type="ECO:0000313" key="3">
    <source>
        <dbReference type="Proteomes" id="UP000324222"/>
    </source>
</evidence>
<name>A0A5B7HFR9_PORTR</name>
<protein>
    <submittedName>
        <fullName evidence="2">Uncharacterized protein</fullName>
    </submittedName>
</protein>
<dbReference type="AlphaFoldDB" id="A0A5B7HFR9"/>
<evidence type="ECO:0000256" key="1">
    <source>
        <dbReference type="SAM" id="MobiDB-lite"/>
    </source>
</evidence>
<evidence type="ECO:0000313" key="2">
    <source>
        <dbReference type="EMBL" id="MPC67768.1"/>
    </source>
</evidence>
<gene>
    <name evidence="2" type="ORF">E2C01_061952</name>
</gene>
<dbReference type="Proteomes" id="UP000324222">
    <property type="component" value="Unassembled WGS sequence"/>
</dbReference>
<reference evidence="2 3" key="1">
    <citation type="submission" date="2019-05" db="EMBL/GenBank/DDBJ databases">
        <title>Another draft genome of Portunus trituberculatus and its Hox gene families provides insights of decapod evolution.</title>
        <authorList>
            <person name="Jeong J.-H."/>
            <person name="Song I."/>
            <person name="Kim S."/>
            <person name="Choi T."/>
            <person name="Kim D."/>
            <person name="Ryu S."/>
            <person name="Kim W."/>
        </authorList>
    </citation>
    <scope>NUCLEOTIDE SEQUENCE [LARGE SCALE GENOMIC DNA]</scope>
    <source>
        <tissue evidence="2">Muscle</tissue>
    </source>
</reference>
<proteinExistence type="predicted"/>
<feature type="region of interest" description="Disordered" evidence="1">
    <location>
        <begin position="1"/>
        <end position="26"/>
    </location>
</feature>
<accession>A0A5B7HFR9</accession>
<keyword evidence="3" id="KW-1185">Reference proteome</keyword>
<sequence length="136" mass="14111">MELVTCSPHPDARHASHATPCRHTPRDSTLALGRHCEGPGNRGASPGVSSILSGVLSIPPAPPLPSTAAAAAAAFVPPFLLAFPFNNSDNNDSMASGCGRGSVHGLRGLADEAEVVVREVTMIPQQRCHVLCPAFR</sequence>